<name>S9VZ53_9TRYP</name>
<evidence type="ECO:0000313" key="2">
    <source>
        <dbReference type="Proteomes" id="UP000015354"/>
    </source>
</evidence>
<keyword evidence="2" id="KW-1185">Reference proteome</keyword>
<gene>
    <name evidence="1" type="ORF">STCU_02822</name>
</gene>
<organism evidence="1 2">
    <name type="scientific">Strigomonas culicis</name>
    <dbReference type="NCBI Taxonomy" id="28005"/>
    <lineage>
        <taxon>Eukaryota</taxon>
        <taxon>Discoba</taxon>
        <taxon>Euglenozoa</taxon>
        <taxon>Kinetoplastea</taxon>
        <taxon>Metakinetoplastina</taxon>
        <taxon>Trypanosomatida</taxon>
        <taxon>Trypanosomatidae</taxon>
        <taxon>Strigomonadinae</taxon>
        <taxon>Strigomonas</taxon>
    </lineage>
</organism>
<dbReference type="OrthoDB" id="276757at2759"/>
<dbReference type="AlphaFoldDB" id="S9VZ53"/>
<dbReference type="Proteomes" id="UP000015354">
    <property type="component" value="Unassembled WGS sequence"/>
</dbReference>
<reference evidence="1 2" key="1">
    <citation type="journal article" date="2013" name="PLoS ONE">
        <title>Predicting the Proteins of Angomonas deanei, Strigomonas culicis and Their Respective Endosymbionts Reveals New Aspects of the Trypanosomatidae Family.</title>
        <authorList>
            <person name="Motta M.C."/>
            <person name="Martins A.C."/>
            <person name="de Souza S.S."/>
            <person name="Catta-Preta C.M."/>
            <person name="Silva R."/>
            <person name="Klein C.C."/>
            <person name="de Almeida L.G."/>
            <person name="de Lima Cunha O."/>
            <person name="Ciapina L.P."/>
            <person name="Brocchi M."/>
            <person name="Colabardini A.C."/>
            <person name="de Araujo Lima B."/>
            <person name="Machado C.R."/>
            <person name="de Almeida Soares C.M."/>
            <person name="Probst C.M."/>
            <person name="de Menezes C.B."/>
            <person name="Thompson C.E."/>
            <person name="Bartholomeu D.C."/>
            <person name="Gradia D.F."/>
            <person name="Pavoni D.P."/>
            <person name="Grisard E.C."/>
            <person name="Fantinatti-Garboggini F."/>
            <person name="Marchini F.K."/>
            <person name="Rodrigues-Luiz G.F."/>
            <person name="Wagner G."/>
            <person name="Goldman G.H."/>
            <person name="Fietto J.L."/>
            <person name="Elias M.C."/>
            <person name="Goldman M.H."/>
            <person name="Sagot M.F."/>
            <person name="Pereira M."/>
            <person name="Stoco P.H."/>
            <person name="de Mendonca-Neto R.P."/>
            <person name="Teixeira S.M."/>
            <person name="Maciel T.E."/>
            <person name="de Oliveira Mendes T.A."/>
            <person name="Urmenyi T.P."/>
            <person name="de Souza W."/>
            <person name="Schenkman S."/>
            <person name="de Vasconcelos A.T."/>
        </authorList>
    </citation>
    <scope>NUCLEOTIDE SEQUENCE [LARGE SCALE GENOMIC DNA]</scope>
</reference>
<evidence type="ECO:0000313" key="1">
    <source>
        <dbReference type="EMBL" id="EPY32416.1"/>
    </source>
</evidence>
<sequence length="214" mass="24334">MFRSTLRRLGGGHGDLFPTSKEAAHLTPTWVMQREVPHAPGKGKRYVRTTAPEHFNKFQLHTPPTHEVATMTIGQAAPHHCHTRLPSSSAVAHTVAGTHHALDTHHKKNFDNAVARGNIAEKAESERLMTERDFTAGQRPARVAPGYEHTIDVVELNEYWDQRVSTVGRRMPEAANPNGWTKEFMPWEKKPKPKRMRQRVNSNPVVLFLLFRYV</sequence>
<proteinExistence type="predicted"/>
<comment type="caution">
    <text evidence="1">The sequence shown here is derived from an EMBL/GenBank/DDBJ whole genome shotgun (WGS) entry which is preliminary data.</text>
</comment>
<protein>
    <submittedName>
        <fullName evidence="1">Uncharacterized protein</fullName>
    </submittedName>
</protein>
<dbReference type="EMBL" id="ATMH01002822">
    <property type="protein sequence ID" value="EPY32416.1"/>
    <property type="molecule type" value="Genomic_DNA"/>
</dbReference>
<accession>S9VZ53</accession>